<evidence type="ECO:0000256" key="10">
    <source>
        <dbReference type="SAM" id="Phobius"/>
    </source>
</evidence>
<feature type="transmembrane region" description="Helical" evidence="10">
    <location>
        <begin position="110"/>
        <end position="131"/>
    </location>
</feature>
<reference evidence="14" key="2">
    <citation type="submission" date="2008-05" db="EMBL/GenBank/DDBJ databases">
        <title>Genome sequence of Clostridium botulinum Ba4 strain 657.</title>
        <authorList>
            <person name="Shrivastava S."/>
            <person name="Brown J.L."/>
            <person name="Bruce D."/>
            <person name="Detter C."/>
            <person name="Munk C."/>
            <person name="Smith L.A."/>
            <person name="Smith T.J."/>
            <person name="Sutton G."/>
            <person name="Brettin T.S."/>
        </authorList>
    </citation>
    <scope>NUCLEOTIDE SEQUENCE [LARGE SCALE GENOMIC DNA]</scope>
    <source>
        <strain evidence="14">657 / Type Ba4</strain>
    </source>
</reference>
<evidence type="ECO:0000256" key="6">
    <source>
        <dbReference type="ARBA" id="ARBA00023122"/>
    </source>
</evidence>
<dbReference type="PANTHER" id="PTHR22777">
    <property type="entry name" value="HEMOLYSIN-RELATED"/>
    <property type="match status" value="1"/>
</dbReference>
<comment type="similarity">
    <text evidence="2">Belongs to the UPF0053 family.</text>
</comment>
<dbReference type="InterPro" id="IPR044751">
    <property type="entry name" value="Ion_transp-like_CBS"/>
</dbReference>
<dbReference type="GO" id="GO:0050660">
    <property type="term" value="F:flavin adenine dinucleotide binding"/>
    <property type="evidence" value="ECO:0007669"/>
    <property type="project" value="InterPro"/>
</dbReference>
<dbReference type="Pfam" id="PF00571">
    <property type="entry name" value="CBS"/>
    <property type="match status" value="2"/>
</dbReference>
<dbReference type="Gene3D" id="3.10.580.10">
    <property type="entry name" value="CBS-domain"/>
    <property type="match status" value="1"/>
</dbReference>
<dbReference type="InterPro" id="IPR000644">
    <property type="entry name" value="CBS_dom"/>
</dbReference>
<name>A0A3F2ZXE3_CLOB6</name>
<evidence type="ECO:0000256" key="2">
    <source>
        <dbReference type="ARBA" id="ARBA00006337"/>
    </source>
</evidence>
<dbReference type="RefSeq" id="WP_012721220.1">
    <property type="nucleotide sequence ID" value="NC_012658.1"/>
</dbReference>
<evidence type="ECO:0000313" key="14">
    <source>
        <dbReference type="Proteomes" id="UP000002333"/>
    </source>
</evidence>
<sequence length="447" mass="50911">MNNIGMQLFLILILVIINAFFSSAEMAIISLNKNRLNTIIDDAEGENSFSRKTKKAKILLNLLKQPSKFLATIQVGITLAGFLASASAATSISKYIEIFFKRLNIPKSSSIALFLTTLLLSYLTLVFGELLPKRIALNNSEKIALFSIKPIIIFMKISLPFVNILTYSTNFLLKVLGIDYENIEEKISEEEIKKMIDLGEETGVFNSTEKEMINSIFDFDNTLAKEIMTPRTSVFTMDINDSPKNIINNMLEERYSRVPIYDEDIDNIIGILHIKDILSIINKENIKKEDLINILRIPYFIPETKAIDFLFKEMQTSKNYIAILIDEYGGFSGIVTMEDLIEEVMGNIFDEYDEDHTEEIIKMDANTFLLDASITIDDLNEKLNLELPSENFDTLGGFILDITGTIPKCNVNSEIQYNNLIFKIEKVSNNRIEKIKLYINEKSRTSI</sequence>
<feature type="transmembrane region" description="Helical" evidence="10">
    <location>
        <begin position="6"/>
        <end position="29"/>
    </location>
</feature>
<dbReference type="PROSITE" id="PS51846">
    <property type="entry name" value="CNNM"/>
    <property type="match status" value="1"/>
</dbReference>
<dbReference type="InterPro" id="IPR016169">
    <property type="entry name" value="FAD-bd_PCMH_sub2"/>
</dbReference>
<dbReference type="InterPro" id="IPR005170">
    <property type="entry name" value="Transptr-assoc_dom"/>
</dbReference>
<feature type="domain" description="CBS" evidence="11">
    <location>
        <begin position="294"/>
        <end position="351"/>
    </location>
</feature>
<dbReference type="Pfam" id="PF01595">
    <property type="entry name" value="CNNM"/>
    <property type="match status" value="1"/>
</dbReference>
<dbReference type="CDD" id="cd04590">
    <property type="entry name" value="CBS_pair_CorC_HlyC_assoc"/>
    <property type="match status" value="1"/>
</dbReference>
<evidence type="ECO:0000256" key="8">
    <source>
        <dbReference type="PROSITE-ProRule" id="PRU00703"/>
    </source>
</evidence>
<evidence type="ECO:0000259" key="11">
    <source>
        <dbReference type="PROSITE" id="PS51371"/>
    </source>
</evidence>
<gene>
    <name evidence="13" type="ordered locus">CLJ_B3163</name>
</gene>
<proteinExistence type="inferred from homology"/>
<keyword evidence="4" id="KW-0677">Repeat</keyword>
<evidence type="ECO:0000256" key="4">
    <source>
        <dbReference type="ARBA" id="ARBA00022737"/>
    </source>
</evidence>
<evidence type="ECO:0000313" key="13">
    <source>
        <dbReference type="EMBL" id="ACQ54396.1"/>
    </source>
</evidence>
<dbReference type="KEGG" id="cbi:CLJ_B3163"/>
<dbReference type="EMBL" id="CP001083">
    <property type="protein sequence ID" value="ACQ54396.1"/>
    <property type="molecule type" value="Genomic_DNA"/>
</dbReference>
<evidence type="ECO:0000259" key="12">
    <source>
        <dbReference type="PROSITE" id="PS51846"/>
    </source>
</evidence>
<dbReference type="AlphaFoldDB" id="A0A3F2ZXE3"/>
<accession>A0A3F2ZXE3</accession>
<dbReference type="GO" id="GO:0005886">
    <property type="term" value="C:plasma membrane"/>
    <property type="evidence" value="ECO:0007669"/>
    <property type="project" value="TreeGrafter"/>
</dbReference>
<organism evidence="13 14">
    <name type="scientific">Clostridium botulinum (strain 657 / Type Ba4)</name>
    <dbReference type="NCBI Taxonomy" id="515621"/>
    <lineage>
        <taxon>Bacteria</taxon>
        <taxon>Bacillati</taxon>
        <taxon>Bacillota</taxon>
        <taxon>Clostridia</taxon>
        <taxon>Eubacteriales</taxon>
        <taxon>Clostridiaceae</taxon>
        <taxon>Clostridium</taxon>
    </lineage>
</organism>
<feature type="transmembrane region" description="Helical" evidence="10">
    <location>
        <begin position="69"/>
        <end position="90"/>
    </location>
</feature>
<evidence type="ECO:0000256" key="5">
    <source>
        <dbReference type="ARBA" id="ARBA00022989"/>
    </source>
</evidence>
<keyword evidence="5 9" id="KW-1133">Transmembrane helix</keyword>
<dbReference type="FunFam" id="3.10.580.10:FF:000002">
    <property type="entry name" value="Magnesium/cobalt efflux protein CorC"/>
    <property type="match status" value="1"/>
</dbReference>
<keyword evidence="6 8" id="KW-0129">CBS domain</keyword>
<dbReference type="InterPro" id="IPR002550">
    <property type="entry name" value="CNNM"/>
</dbReference>
<evidence type="ECO:0000256" key="1">
    <source>
        <dbReference type="ARBA" id="ARBA00004141"/>
    </source>
</evidence>
<dbReference type="SMART" id="SM01091">
    <property type="entry name" value="CorC_HlyC"/>
    <property type="match status" value="1"/>
</dbReference>
<comment type="subcellular location">
    <subcellularLocation>
        <location evidence="1">Membrane</location>
        <topology evidence="1">Multi-pass membrane protein</topology>
    </subcellularLocation>
</comment>
<keyword evidence="7 9" id="KW-0472">Membrane</keyword>
<feature type="domain" description="CNNM transmembrane" evidence="12">
    <location>
        <begin position="1"/>
        <end position="209"/>
    </location>
</feature>
<dbReference type="Pfam" id="PF03471">
    <property type="entry name" value="CorC_HlyC"/>
    <property type="match status" value="1"/>
</dbReference>
<dbReference type="PROSITE" id="PS51371">
    <property type="entry name" value="CBS"/>
    <property type="match status" value="2"/>
</dbReference>
<dbReference type="PANTHER" id="PTHR22777:SF17">
    <property type="entry name" value="UPF0053 PROTEIN SLL0260"/>
    <property type="match status" value="1"/>
</dbReference>
<dbReference type="SUPFAM" id="SSF54631">
    <property type="entry name" value="CBS-domain pair"/>
    <property type="match status" value="1"/>
</dbReference>
<dbReference type="InterPro" id="IPR036318">
    <property type="entry name" value="FAD-bd_PCMH-like_sf"/>
</dbReference>
<dbReference type="SUPFAM" id="SSF56176">
    <property type="entry name" value="FAD-binding/transporter-associated domain-like"/>
    <property type="match status" value="1"/>
</dbReference>
<feature type="domain" description="CBS" evidence="11">
    <location>
        <begin position="228"/>
        <end position="289"/>
    </location>
</feature>
<evidence type="ECO:0000256" key="9">
    <source>
        <dbReference type="PROSITE-ProRule" id="PRU01193"/>
    </source>
</evidence>
<evidence type="ECO:0000256" key="3">
    <source>
        <dbReference type="ARBA" id="ARBA00022692"/>
    </source>
</evidence>
<evidence type="ECO:0000256" key="7">
    <source>
        <dbReference type="ARBA" id="ARBA00023136"/>
    </source>
</evidence>
<dbReference type="InterPro" id="IPR046342">
    <property type="entry name" value="CBS_dom_sf"/>
</dbReference>
<dbReference type="Proteomes" id="UP000002333">
    <property type="component" value="Chromosome"/>
</dbReference>
<keyword evidence="3 9" id="KW-0812">Transmembrane</keyword>
<dbReference type="Gene3D" id="3.30.465.10">
    <property type="match status" value="1"/>
</dbReference>
<protein>
    <submittedName>
        <fullName evidence="13">Transporter, HlyC/CorC family</fullName>
    </submittedName>
</protein>
<feature type="transmembrane region" description="Helical" evidence="10">
    <location>
        <begin position="143"/>
        <end position="162"/>
    </location>
</feature>
<reference evidence="13 14" key="1">
    <citation type="journal article" date="2007" name="PLoS ONE">
        <title>Analysis of the neurotoxin complex genes in Clostridium botulinum A1-A4 and B1 strains: BoNT/A3, /Ba4 and /B1 clusters are located within plasmids.</title>
        <authorList>
            <person name="Smith T.J."/>
            <person name="Hill K.K."/>
            <person name="Foley B.T."/>
            <person name="Detter J.C."/>
            <person name="Munk A.C."/>
            <person name="Bruce D.C."/>
            <person name="Doggett N.A."/>
            <person name="Smith L.A."/>
            <person name="Marks J.D."/>
            <person name="Xie G."/>
            <person name="Brettin T.S."/>
        </authorList>
    </citation>
    <scope>NUCLEOTIDE SEQUENCE [LARGE SCALE GENOMIC DNA]</scope>
    <source>
        <strain evidence="14">657 / Type Ba4</strain>
    </source>
</reference>